<evidence type="ECO:0000256" key="1">
    <source>
        <dbReference type="SAM" id="MobiDB-lite"/>
    </source>
</evidence>
<dbReference type="EMBL" id="BQNB010018415">
    <property type="protein sequence ID" value="GJT74142.1"/>
    <property type="molecule type" value="Genomic_DNA"/>
</dbReference>
<organism evidence="2 3">
    <name type="scientific">Tanacetum coccineum</name>
    <dbReference type="NCBI Taxonomy" id="301880"/>
    <lineage>
        <taxon>Eukaryota</taxon>
        <taxon>Viridiplantae</taxon>
        <taxon>Streptophyta</taxon>
        <taxon>Embryophyta</taxon>
        <taxon>Tracheophyta</taxon>
        <taxon>Spermatophyta</taxon>
        <taxon>Magnoliopsida</taxon>
        <taxon>eudicotyledons</taxon>
        <taxon>Gunneridae</taxon>
        <taxon>Pentapetalae</taxon>
        <taxon>asterids</taxon>
        <taxon>campanulids</taxon>
        <taxon>Asterales</taxon>
        <taxon>Asteraceae</taxon>
        <taxon>Asteroideae</taxon>
        <taxon>Anthemideae</taxon>
        <taxon>Anthemidinae</taxon>
        <taxon>Tanacetum</taxon>
    </lineage>
</organism>
<protein>
    <submittedName>
        <fullName evidence="2">Uncharacterized protein</fullName>
    </submittedName>
</protein>
<feature type="compositionally biased region" description="Basic and acidic residues" evidence="1">
    <location>
        <begin position="97"/>
        <end position="132"/>
    </location>
</feature>
<evidence type="ECO:0000313" key="3">
    <source>
        <dbReference type="Proteomes" id="UP001151760"/>
    </source>
</evidence>
<name>A0ABQ5GGR4_9ASTR</name>
<comment type="caution">
    <text evidence="2">The sequence shown here is derived from an EMBL/GenBank/DDBJ whole genome shotgun (WGS) entry which is preliminary data.</text>
</comment>
<gene>
    <name evidence="2" type="ORF">Tco_1040867</name>
</gene>
<reference evidence="2" key="1">
    <citation type="journal article" date="2022" name="Int. J. Mol. Sci.">
        <title>Draft Genome of Tanacetum Coccineum: Genomic Comparison of Closely Related Tanacetum-Family Plants.</title>
        <authorList>
            <person name="Yamashiro T."/>
            <person name="Shiraishi A."/>
            <person name="Nakayama K."/>
            <person name="Satake H."/>
        </authorList>
    </citation>
    <scope>NUCLEOTIDE SEQUENCE</scope>
</reference>
<accession>A0ABQ5GGR4</accession>
<evidence type="ECO:0000313" key="2">
    <source>
        <dbReference type="EMBL" id="GJT74142.1"/>
    </source>
</evidence>
<feature type="region of interest" description="Disordered" evidence="1">
    <location>
        <begin position="93"/>
        <end position="137"/>
    </location>
</feature>
<keyword evidence="3" id="KW-1185">Reference proteome</keyword>
<reference evidence="2" key="2">
    <citation type="submission" date="2022-01" db="EMBL/GenBank/DDBJ databases">
        <authorList>
            <person name="Yamashiro T."/>
            <person name="Shiraishi A."/>
            <person name="Satake H."/>
            <person name="Nakayama K."/>
        </authorList>
    </citation>
    <scope>NUCLEOTIDE SEQUENCE</scope>
</reference>
<dbReference type="Proteomes" id="UP001151760">
    <property type="component" value="Unassembled WGS sequence"/>
</dbReference>
<sequence>MLLNVDQLQKQLDKDEFQENVSMTAFWVVNNQFQKFIDSKFTLDYDSQMTDTYTVNGFAEGTKASDNAASARKEMNPVKDYILLTIMATDPIFSDPKSSHDDGSKPSSDDEKKVDEYPRKESKCNDQEKEDNVNNTNNVNAAGINEVNVVGGKTSIELPFDPNIYCFWKMISIFDFLKRCCR</sequence>
<proteinExistence type="predicted"/>